<proteinExistence type="predicted"/>
<dbReference type="SUPFAM" id="SSF101307">
    <property type="entry name" value="YutG-like"/>
    <property type="match status" value="1"/>
</dbReference>
<dbReference type="InterPro" id="IPR036681">
    <property type="entry name" value="PgpA-like_sf"/>
</dbReference>
<keyword evidence="1 2" id="KW-0472">Membrane</keyword>
<keyword evidence="1 2" id="KW-0812">Transmembrane</keyword>
<keyword evidence="1" id="KW-0997">Cell inner membrane</keyword>
<dbReference type="EMBL" id="CACVAV010000252">
    <property type="protein sequence ID" value="CAA6815683.1"/>
    <property type="molecule type" value="Genomic_DNA"/>
</dbReference>
<organism evidence="4">
    <name type="scientific">uncultured Thiotrichaceae bacterium</name>
    <dbReference type="NCBI Taxonomy" id="298394"/>
    <lineage>
        <taxon>Bacteria</taxon>
        <taxon>Pseudomonadati</taxon>
        <taxon>Pseudomonadota</taxon>
        <taxon>Gammaproteobacteria</taxon>
        <taxon>Thiotrichales</taxon>
        <taxon>Thiotrichaceae</taxon>
        <taxon>environmental samples</taxon>
    </lineage>
</organism>
<comment type="function">
    <text evidence="1">Lipid phosphatase which dephosphorylates phosphatidylglycerophosphate (PGP) to phosphatidylglycerol (PG).</text>
</comment>
<gene>
    <name evidence="4" type="ORF">HELGO_WM18267</name>
</gene>
<dbReference type="UniPathway" id="UPA00084">
    <property type="reaction ID" value="UER00504"/>
</dbReference>
<dbReference type="EC" id="3.1.3.27" evidence="1"/>
<dbReference type="CDD" id="cd06971">
    <property type="entry name" value="PgpA"/>
    <property type="match status" value="1"/>
</dbReference>
<keyword evidence="1" id="KW-0443">Lipid metabolism</keyword>
<dbReference type="GO" id="GO:0046872">
    <property type="term" value="F:metal ion binding"/>
    <property type="evidence" value="ECO:0007669"/>
    <property type="project" value="UniProtKB-KW"/>
</dbReference>
<dbReference type="GO" id="GO:0008962">
    <property type="term" value="F:phosphatidylglycerophosphatase activity"/>
    <property type="evidence" value="ECO:0007669"/>
    <property type="project" value="UniProtKB-EC"/>
</dbReference>
<dbReference type="GO" id="GO:0009395">
    <property type="term" value="P:phospholipid catabolic process"/>
    <property type="evidence" value="ECO:0007669"/>
    <property type="project" value="UniProtKB-KW"/>
</dbReference>
<protein>
    <recommendedName>
        <fullName evidence="1">Phosphatidylglycerophosphatase A</fullName>
        <ecNumber evidence="1">3.1.3.27</ecNumber>
    </recommendedName>
    <alternativeName>
        <fullName evidence="1">Phosphatidylglycerolphosphate phosphatase A</fullName>
    </alternativeName>
</protein>
<evidence type="ECO:0000256" key="2">
    <source>
        <dbReference type="SAM" id="Phobius"/>
    </source>
</evidence>
<dbReference type="PANTHER" id="PTHR36305:SF1">
    <property type="entry name" value="PHOSPHATIDYLGLYCEROPHOSPHATASE A"/>
    <property type="match status" value="1"/>
</dbReference>
<evidence type="ECO:0000313" key="4">
    <source>
        <dbReference type="EMBL" id="CAA6815683.1"/>
    </source>
</evidence>
<feature type="transmembrane region" description="Helical" evidence="2">
    <location>
        <begin position="96"/>
        <end position="122"/>
    </location>
</feature>
<keyword evidence="2" id="KW-1133">Transmembrane helix</keyword>
<keyword evidence="1" id="KW-0442">Lipid degradation</keyword>
<comment type="catalytic activity">
    <reaction evidence="1">
        <text>a 1,2-diacyl-sn-glycero-3-phospho-(1'-sn-glycero-3'-phosphate) + H2O = a 1,2-diacyl-sn-glycero-3-phospho-(1'-sn-glycerol) + phosphate</text>
        <dbReference type="Rhea" id="RHEA:33751"/>
        <dbReference type="ChEBI" id="CHEBI:15377"/>
        <dbReference type="ChEBI" id="CHEBI:43474"/>
        <dbReference type="ChEBI" id="CHEBI:60110"/>
        <dbReference type="ChEBI" id="CHEBI:64716"/>
        <dbReference type="EC" id="3.1.3.27"/>
    </reaction>
</comment>
<comment type="subcellular location">
    <subcellularLocation>
        <location evidence="1">Cell inner membrane</location>
        <topology evidence="1">Multi-pass membrane protein</topology>
    </subcellularLocation>
</comment>
<comment type="pathway">
    <text evidence="1">Phospholipid metabolism; phosphatidylglycerol biosynthesis; phosphatidylglycerol from CDP-diacylglycerol: step 2/2.</text>
</comment>
<dbReference type="AlphaFoldDB" id="A0A6S6T8Q7"/>
<keyword evidence="1 4" id="KW-0378">Hydrolase</keyword>
<keyword evidence="1" id="KW-0460">Magnesium</keyword>
<keyword evidence="1" id="KW-0595">Phospholipid degradation</keyword>
<comment type="cofactor">
    <cofactor evidence="1">
        <name>Mg(2+)</name>
        <dbReference type="ChEBI" id="CHEBI:18420"/>
    </cofactor>
</comment>
<dbReference type="GO" id="GO:0005886">
    <property type="term" value="C:plasma membrane"/>
    <property type="evidence" value="ECO:0007669"/>
    <property type="project" value="UniProtKB-SubCell"/>
</dbReference>
<keyword evidence="1" id="KW-0479">Metal-binding</keyword>
<feature type="transmembrane region" description="Helical" evidence="2">
    <location>
        <begin position="57"/>
        <end position="76"/>
    </location>
</feature>
<dbReference type="PIRSF" id="PIRSF006162">
    <property type="entry name" value="PgpA"/>
    <property type="match status" value="1"/>
</dbReference>
<evidence type="ECO:0000259" key="3">
    <source>
        <dbReference type="Pfam" id="PF04608"/>
    </source>
</evidence>
<keyword evidence="1" id="KW-1208">Phospholipid metabolism</keyword>
<evidence type="ECO:0000256" key="1">
    <source>
        <dbReference type="PIRNR" id="PIRNR006162"/>
    </source>
</evidence>
<dbReference type="GO" id="GO:0006655">
    <property type="term" value="P:phosphatidylglycerol biosynthetic process"/>
    <property type="evidence" value="ECO:0007669"/>
    <property type="project" value="UniProtKB-UniPathway"/>
</dbReference>
<feature type="domain" description="YutG/PgpA" evidence="3">
    <location>
        <begin position="24"/>
        <end position="161"/>
    </location>
</feature>
<dbReference type="InterPro" id="IPR007686">
    <property type="entry name" value="YutG/PgpA"/>
</dbReference>
<feature type="transmembrane region" description="Helical" evidence="2">
    <location>
        <begin position="143"/>
        <end position="165"/>
    </location>
</feature>
<dbReference type="InterPro" id="IPR026037">
    <property type="entry name" value="PgpA"/>
</dbReference>
<dbReference type="PANTHER" id="PTHR36305">
    <property type="entry name" value="PHOSPHATIDYLGLYCEROPHOSPHATASE A"/>
    <property type="match status" value="1"/>
</dbReference>
<sequence length="167" mass="18022">MAKTSGISQKELVQTVLKSPVHFLAFGFGSGLSPKAPGTVGTLAAVPLYLLMVQLPLTYYVLALVVATVVGIWLCGESARLLGVHDHGGIVWDEFVGFWLTMLMAPAGWVWIVVGFALFRLFDIWKPWPIRVIDRQVEGGLGIVLDDILAGVYALVVLQVLAFAVGS</sequence>
<reference evidence="4" key="1">
    <citation type="submission" date="2020-01" db="EMBL/GenBank/DDBJ databases">
        <authorList>
            <person name="Meier V. D."/>
            <person name="Meier V D."/>
        </authorList>
    </citation>
    <scope>NUCLEOTIDE SEQUENCE</scope>
    <source>
        <strain evidence="4">HLG_WM_MAG_08</strain>
    </source>
</reference>
<accession>A0A6S6T8Q7</accession>
<name>A0A6S6T8Q7_9GAMM</name>
<keyword evidence="1" id="KW-1003">Cell membrane</keyword>
<dbReference type="Pfam" id="PF04608">
    <property type="entry name" value="PgpA"/>
    <property type="match status" value="1"/>
</dbReference>